<dbReference type="InterPro" id="IPR000719">
    <property type="entry name" value="Prot_kinase_dom"/>
</dbReference>
<dbReference type="Pfam" id="PF00069">
    <property type="entry name" value="Pkinase"/>
    <property type="match status" value="1"/>
</dbReference>
<dbReference type="SMART" id="SM00220">
    <property type="entry name" value="S_TKc"/>
    <property type="match status" value="1"/>
</dbReference>
<evidence type="ECO:0000256" key="8">
    <source>
        <dbReference type="ARBA" id="ARBA00022741"/>
    </source>
</evidence>
<dbReference type="FunFam" id="1.10.510.10:FF:000240">
    <property type="entry name" value="Lectin-domain containing receptor kinase A4.3"/>
    <property type="match status" value="1"/>
</dbReference>
<evidence type="ECO:0000313" key="19">
    <source>
        <dbReference type="EMBL" id="CAL4905238.1"/>
    </source>
</evidence>
<dbReference type="GO" id="GO:0002229">
    <property type="term" value="P:defense response to oomycetes"/>
    <property type="evidence" value="ECO:0007669"/>
    <property type="project" value="UniProtKB-ARBA"/>
</dbReference>
<keyword evidence="20" id="KW-1185">Reference proteome</keyword>
<evidence type="ECO:0000256" key="17">
    <source>
        <dbReference type="SAM" id="SignalP"/>
    </source>
</evidence>
<keyword evidence="7 17" id="KW-0732">Signal</keyword>
<reference evidence="19 20" key="2">
    <citation type="submission" date="2024-10" db="EMBL/GenBank/DDBJ databases">
        <authorList>
            <person name="Ryan C."/>
        </authorList>
    </citation>
    <scope>NUCLEOTIDE SEQUENCE [LARGE SCALE GENOMIC DNA]</scope>
</reference>
<feature type="binding site" evidence="15">
    <location>
        <position position="333"/>
    </location>
    <ligand>
        <name>ATP</name>
        <dbReference type="ChEBI" id="CHEBI:30616"/>
    </ligand>
</feature>
<evidence type="ECO:0000256" key="7">
    <source>
        <dbReference type="ARBA" id="ARBA00022729"/>
    </source>
</evidence>
<evidence type="ECO:0000256" key="3">
    <source>
        <dbReference type="ARBA" id="ARBA00010217"/>
    </source>
</evidence>
<gene>
    <name evidence="19" type="ORF">URODEC1_LOCUS11557</name>
</gene>
<evidence type="ECO:0000256" key="16">
    <source>
        <dbReference type="SAM" id="Phobius"/>
    </source>
</evidence>
<evidence type="ECO:0000256" key="11">
    <source>
        <dbReference type="ARBA" id="ARBA00022989"/>
    </source>
</evidence>
<evidence type="ECO:0000256" key="15">
    <source>
        <dbReference type="PROSITE-ProRule" id="PRU10141"/>
    </source>
</evidence>
<dbReference type="PROSITE" id="PS50011">
    <property type="entry name" value="PROTEIN_KINASE_DOM"/>
    <property type="match status" value="1"/>
</dbReference>
<evidence type="ECO:0000256" key="12">
    <source>
        <dbReference type="ARBA" id="ARBA00023136"/>
    </source>
</evidence>
<dbReference type="Gene3D" id="3.30.200.20">
    <property type="entry name" value="Phosphorylase Kinase, domain 1"/>
    <property type="match status" value="1"/>
</dbReference>
<evidence type="ECO:0000256" key="13">
    <source>
        <dbReference type="ARBA" id="ARBA00023170"/>
    </source>
</evidence>
<evidence type="ECO:0000256" key="1">
    <source>
        <dbReference type="ARBA" id="ARBA00004251"/>
    </source>
</evidence>
<proteinExistence type="inferred from homology"/>
<dbReference type="InterPro" id="IPR008271">
    <property type="entry name" value="Ser/Thr_kinase_AS"/>
</dbReference>
<evidence type="ECO:0000256" key="14">
    <source>
        <dbReference type="ARBA" id="ARBA00023180"/>
    </source>
</evidence>
<evidence type="ECO:0000313" key="20">
    <source>
        <dbReference type="Proteomes" id="UP001497457"/>
    </source>
</evidence>
<evidence type="ECO:0000256" key="5">
    <source>
        <dbReference type="ARBA" id="ARBA00022679"/>
    </source>
</evidence>
<keyword evidence="11 16" id="KW-1133">Transmembrane helix</keyword>
<dbReference type="AlphaFoldDB" id="A0ABC8W967"/>
<dbReference type="InterPro" id="IPR011009">
    <property type="entry name" value="Kinase-like_dom_sf"/>
</dbReference>
<evidence type="ECO:0000256" key="10">
    <source>
        <dbReference type="ARBA" id="ARBA00022840"/>
    </source>
</evidence>
<dbReference type="Gene3D" id="2.10.25.10">
    <property type="entry name" value="Laminin"/>
    <property type="match status" value="1"/>
</dbReference>
<reference evidence="20" key="1">
    <citation type="submission" date="2024-06" db="EMBL/GenBank/DDBJ databases">
        <authorList>
            <person name="Ryan C."/>
        </authorList>
    </citation>
    <scope>NUCLEOTIDE SEQUENCE [LARGE SCALE GENOMIC DNA]</scope>
</reference>
<accession>A0ABC8W967</accession>
<dbReference type="PROSITE" id="PS00107">
    <property type="entry name" value="PROTEIN_KINASE_ATP"/>
    <property type="match status" value="1"/>
</dbReference>
<dbReference type="FunFam" id="3.30.200.20:FF:000168">
    <property type="entry name" value="L-type lectin-domain containing receptor kinase IX.1"/>
    <property type="match status" value="1"/>
</dbReference>
<evidence type="ECO:0000259" key="18">
    <source>
        <dbReference type="PROSITE" id="PS50011"/>
    </source>
</evidence>
<dbReference type="EMBL" id="OZ075122">
    <property type="protein sequence ID" value="CAL4905238.1"/>
    <property type="molecule type" value="Genomic_DNA"/>
</dbReference>
<keyword evidence="10 15" id="KW-0067">ATP-binding</keyword>
<keyword evidence="6 16" id="KW-0812">Transmembrane</keyword>
<dbReference type="GO" id="GO:0016301">
    <property type="term" value="F:kinase activity"/>
    <property type="evidence" value="ECO:0007669"/>
    <property type="project" value="UniProtKB-KW"/>
</dbReference>
<dbReference type="Gene3D" id="1.10.510.10">
    <property type="entry name" value="Transferase(Phosphotransferase) domain 1"/>
    <property type="match status" value="1"/>
</dbReference>
<evidence type="ECO:0000256" key="9">
    <source>
        <dbReference type="ARBA" id="ARBA00022777"/>
    </source>
</evidence>
<protein>
    <recommendedName>
        <fullName evidence="18">Protein kinase domain-containing protein</fullName>
    </recommendedName>
</protein>
<dbReference type="GO" id="GO:0005886">
    <property type="term" value="C:plasma membrane"/>
    <property type="evidence" value="ECO:0007669"/>
    <property type="project" value="UniProtKB-SubCell"/>
</dbReference>
<keyword evidence="4" id="KW-1003">Cell membrane</keyword>
<feature type="transmembrane region" description="Helical" evidence="16">
    <location>
        <begin position="230"/>
        <end position="254"/>
    </location>
</feature>
<organism evidence="19 20">
    <name type="scientific">Urochloa decumbens</name>
    <dbReference type="NCBI Taxonomy" id="240449"/>
    <lineage>
        <taxon>Eukaryota</taxon>
        <taxon>Viridiplantae</taxon>
        <taxon>Streptophyta</taxon>
        <taxon>Embryophyta</taxon>
        <taxon>Tracheophyta</taxon>
        <taxon>Spermatophyta</taxon>
        <taxon>Magnoliopsida</taxon>
        <taxon>Liliopsida</taxon>
        <taxon>Poales</taxon>
        <taxon>Poaceae</taxon>
        <taxon>PACMAD clade</taxon>
        <taxon>Panicoideae</taxon>
        <taxon>Panicodae</taxon>
        <taxon>Paniceae</taxon>
        <taxon>Melinidinae</taxon>
        <taxon>Urochloa</taxon>
    </lineage>
</organism>
<name>A0ABC8W967_9POAL</name>
<keyword evidence="13" id="KW-0675">Receptor</keyword>
<feature type="domain" description="Protein kinase" evidence="18">
    <location>
        <begin position="304"/>
        <end position="577"/>
    </location>
</feature>
<comment type="similarity">
    <text evidence="2">In the N-terminal section; belongs to the leguminous lectin family.</text>
</comment>
<keyword evidence="5" id="KW-0808">Transferase</keyword>
<dbReference type="PROSITE" id="PS00108">
    <property type="entry name" value="PROTEIN_KINASE_ST"/>
    <property type="match status" value="1"/>
</dbReference>
<evidence type="ECO:0000256" key="6">
    <source>
        <dbReference type="ARBA" id="ARBA00022692"/>
    </source>
</evidence>
<dbReference type="InterPro" id="IPR017441">
    <property type="entry name" value="Protein_kinase_ATP_BS"/>
</dbReference>
<comment type="similarity">
    <text evidence="3">In the C-terminal section; belongs to the protein kinase superfamily. Ser/Thr protein kinase family.</text>
</comment>
<feature type="chain" id="PRO_5044870359" description="Protein kinase domain-containing protein" evidence="17">
    <location>
        <begin position="23"/>
        <end position="617"/>
    </location>
</feature>
<keyword evidence="12 16" id="KW-0472">Membrane</keyword>
<dbReference type="SUPFAM" id="SSF56112">
    <property type="entry name" value="Protein kinase-like (PK-like)"/>
    <property type="match status" value="1"/>
</dbReference>
<keyword evidence="8 15" id="KW-0547">Nucleotide-binding</keyword>
<comment type="subcellular location">
    <subcellularLocation>
        <location evidence="1">Cell membrane</location>
        <topology evidence="1">Single-pass type I membrane protein</topology>
    </subcellularLocation>
</comment>
<sequence length="617" mass="67265">MRGTAAALLLLPLLLHAAAVAAGNGSCELGLLVSNVTARALFLTLRPDCSRRLDASVKELFTDNYAPGPQNALVVSSCNNAAARGHNCSVHPATYLNSSSYCFHGAKAENFSCVQPPIPPSGNRFLNETEILALGSECTGLVSAASLWDTPAPAPALVRGVMELEWWILGPCRCSPRADCTSVTTPTAELEGFRCECIEGFVGDGFAAGAGCQRGPPPPVAPTTLKPLTIISLSVSTGFILCLIILSTLARLFWPRRQKRAKNMAKGLREESLSNDEAMDDELKNGAGPKRFRYDELAIATDDFSDEQKLGQGGFGSVYKGFLESENLQVAIKRVSRSSKQGRKEYVSEVKIISRLRHRNLVQLIGWCHDGGELLLVYELMPNGSLDTHLYKAHNTLSWTVRREIVLGIGSALLYLHQDWEQCVLHRDIKPSNVMLDVSFTAKLGDFGLARLVDHGRCSHTTVLAGTMGYMDPECMLTGRADVESDVYSFGVLLLEIACGRRPAVLVREEDDDYVHLVSWVWKFYGRGYIVAAADKRLKGQFDGGEMKTVMVVGLWCAHPNRSMRPSIRQAVSTLRFEAPLPRLPARMPVATYCTPPVGLLSSAPSSLEPPTTIRTG</sequence>
<feature type="signal peptide" evidence="17">
    <location>
        <begin position="1"/>
        <end position="22"/>
    </location>
</feature>
<dbReference type="Proteomes" id="UP001497457">
    <property type="component" value="Chromosome 12b"/>
</dbReference>
<keyword evidence="14" id="KW-0325">Glycoprotein</keyword>
<dbReference type="GO" id="GO:0005524">
    <property type="term" value="F:ATP binding"/>
    <property type="evidence" value="ECO:0007669"/>
    <property type="project" value="UniProtKB-UniRule"/>
</dbReference>
<dbReference type="PANTHER" id="PTHR27007">
    <property type="match status" value="1"/>
</dbReference>
<evidence type="ECO:0000256" key="2">
    <source>
        <dbReference type="ARBA" id="ARBA00008536"/>
    </source>
</evidence>
<dbReference type="InterPro" id="IPR050528">
    <property type="entry name" value="L-type_Lectin-RKs"/>
</dbReference>
<keyword evidence="9" id="KW-0418">Kinase</keyword>
<evidence type="ECO:0000256" key="4">
    <source>
        <dbReference type="ARBA" id="ARBA00022475"/>
    </source>
</evidence>